<gene>
    <name evidence="1" type="ORF">Amon02_000806600</name>
</gene>
<comment type="caution">
    <text evidence="1">The sequence shown here is derived from an EMBL/GenBank/DDBJ whole genome shotgun (WGS) entry which is preliminary data.</text>
</comment>
<proteinExistence type="predicted"/>
<organism evidence="1 2">
    <name type="scientific">Ambrosiozyma monospora</name>
    <name type="common">Yeast</name>
    <name type="synonym">Endomycopsis monosporus</name>
    <dbReference type="NCBI Taxonomy" id="43982"/>
    <lineage>
        <taxon>Eukaryota</taxon>
        <taxon>Fungi</taxon>
        <taxon>Dikarya</taxon>
        <taxon>Ascomycota</taxon>
        <taxon>Saccharomycotina</taxon>
        <taxon>Pichiomycetes</taxon>
        <taxon>Pichiales</taxon>
        <taxon>Pichiaceae</taxon>
        <taxon>Ambrosiozyma</taxon>
    </lineage>
</organism>
<accession>A0ACB5TE36</accession>
<reference evidence="1" key="1">
    <citation type="submission" date="2023-04" db="EMBL/GenBank/DDBJ databases">
        <title>Ambrosiozyma monospora NBRC 10751.</title>
        <authorList>
            <person name="Ichikawa N."/>
            <person name="Sato H."/>
            <person name="Tonouchi N."/>
        </authorList>
    </citation>
    <scope>NUCLEOTIDE SEQUENCE</scope>
    <source>
        <strain evidence="1">NBRC 10751</strain>
    </source>
</reference>
<evidence type="ECO:0000313" key="1">
    <source>
        <dbReference type="EMBL" id="GME86703.1"/>
    </source>
</evidence>
<protein>
    <submittedName>
        <fullName evidence="1">Unnamed protein product</fullName>
    </submittedName>
</protein>
<sequence>MVDDIKSMEEFTILALAPKLEQISEECTSVDFYKVEVDELAEVAASNGISSMPTFLFFRDGELVGKVIGANPYAIKKEVTKLVQD</sequence>
<name>A0ACB5TE36_AMBMO</name>
<keyword evidence="2" id="KW-1185">Reference proteome</keyword>
<dbReference type="Proteomes" id="UP001165064">
    <property type="component" value="Unassembled WGS sequence"/>
</dbReference>
<evidence type="ECO:0000313" key="2">
    <source>
        <dbReference type="Proteomes" id="UP001165064"/>
    </source>
</evidence>
<dbReference type="EMBL" id="BSXS01006968">
    <property type="protein sequence ID" value="GME86703.1"/>
    <property type="molecule type" value="Genomic_DNA"/>
</dbReference>